<dbReference type="Pfam" id="PF00536">
    <property type="entry name" value="SAM_1"/>
    <property type="match status" value="1"/>
</dbReference>
<organism evidence="2">
    <name type="scientific">Spongospora subterranea</name>
    <dbReference type="NCBI Taxonomy" id="70186"/>
    <lineage>
        <taxon>Eukaryota</taxon>
        <taxon>Sar</taxon>
        <taxon>Rhizaria</taxon>
        <taxon>Endomyxa</taxon>
        <taxon>Phytomyxea</taxon>
        <taxon>Plasmodiophorida</taxon>
        <taxon>Plasmodiophoridae</taxon>
        <taxon>Spongospora</taxon>
    </lineage>
</organism>
<dbReference type="SUPFAM" id="SSF47769">
    <property type="entry name" value="SAM/Pointed domain"/>
    <property type="match status" value="1"/>
</dbReference>
<proteinExistence type="predicted"/>
<accession>A0A0H5R8M8</accession>
<sequence>MDMASILGFEGFIPVSMGDFPSMAMVGPGARKEAMKVYMREYRRRQKYALNSLPDCEKERILDVQRQRVRDRVRRHRQRKKLRASGLEEDEVERRLRDMAPTLQQRRIKSEPLCQGQASLHQHLSSMSMTLDGIMGNFCPQSQSPSTSPDLSQMSFVSNLPNNIDFGMVMGMPVDVEMHEGDLDPRSWNSSQVGVFLLNLNLGQLEPIFQKHNIDGQMLLELTQDNIEAFVPDDARVPLLSAIDSLKQVVGG</sequence>
<reference evidence="2" key="1">
    <citation type="submission" date="2015-04" db="EMBL/GenBank/DDBJ databases">
        <title>The genome sequence of the plant pathogenic Rhizarian Plasmodiophora brassicae reveals insights in its biotrophic life cycle and the origin of chitin synthesis.</title>
        <authorList>
            <person name="Schwelm A."/>
            <person name="Fogelqvist J."/>
            <person name="Knaust A."/>
            <person name="Julke S."/>
            <person name="Lilja T."/>
            <person name="Dhandapani V."/>
            <person name="Bonilla-Rosso G."/>
            <person name="Karlsson M."/>
            <person name="Shevchenko A."/>
            <person name="Choi S.R."/>
            <person name="Kim H.G."/>
            <person name="Park J.Y."/>
            <person name="Lim Y.P."/>
            <person name="Ludwig-Muller J."/>
            <person name="Dixelius C."/>
        </authorList>
    </citation>
    <scope>NUCLEOTIDE SEQUENCE</scope>
    <source>
        <tissue evidence="2">Potato root galls</tissue>
    </source>
</reference>
<name>A0A0H5R8M8_9EUKA</name>
<dbReference type="InterPro" id="IPR001660">
    <property type="entry name" value="SAM"/>
</dbReference>
<evidence type="ECO:0000313" key="2">
    <source>
        <dbReference type="EMBL" id="CRZ10478.1"/>
    </source>
</evidence>
<feature type="domain" description="SAM" evidence="1">
    <location>
        <begin position="187"/>
        <end position="230"/>
    </location>
</feature>
<protein>
    <recommendedName>
        <fullName evidence="1">SAM domain-containing protein</fullName>
    </recommendedName>
</protein>
<dbReference type="AlphaFoldDB" id="A0A0H5R8M8"/>
<evidence type="ECO:0000259" key="1">
    <source>
        <dbReference type="Pfam" id="PF00536"/>
    </source>
</evidence>
<dbReference type="Gene3D" id="1.10.150.50">
    <property type="entry name" value="Transcription Factor, Ets-1"/>
    <property type="match status" value="1"/>
</dbReference>
<dbReference type="InterPro" id="IPR013761">
    <property type="entry name" value="SAM/pointed_sf"/>
</dbReference>
<dbReference type="EMBL" id="HACM01010036">
    <property type="protein sequence ID" value="CRZ10478.1"/>
    <property type="molecule type" value="Transcribed_RNA"/>
</dbReference>